<dbReference type="CDD" id="cd17574">
    <property type="entry name" value="REC_OmpR"/>
    <property type="match status" value="1"/>
</dbReference>
<dbReference type="OrthoDB" id="9790442at2"/>
<evidence type="ECO:0000256" key="1">
    <source>
        <dbReference type="ARBA" id="ARBA00022491"/>
    </source>
</evidence>
<dbReference type="FunFam" id="3.40.50.2300:FF:000001">
    <property type="entry name" value="DNA-binding response regulator PhoB"/>
    <property type="match status" value="1"/>
</dbReference>
<keyword evidence="1" id="KW-0678">Repressor</keyword>
<gene>
    <name evidence="13" type="ORF">CBF37_08725</name>
</gene>
<dbReference type="GO" id="GO:0032993">
    <property type="term" value="C:protein-DNA complex"/>
    <property type="evidence" value="ECO:0007669"/>
    <property type="project" value="TreeGrafter"/>
</dbReference>
<evidence type="ECO:0000256" key="3">
    <source>
        <dbReference type="ARBA" id="ARBA00023012"/>
    </source>
</evidence>
<evidence type="ECO:0000256" key="7">
    <source>
        <dbReference type="ARBA" id="ARBA00023163"/>
    </source>
</evidence>
<feature type="DNA-binding region" description="OmpR/PhoB-type" evidence="10">
    <location>
        <begin position="128"/>
        <end position="227"/>
    </location>
</feature>
<dbReference type="PROSITE" id="PS50110">
    <property type="entry name" value="RESPONSE_REGULATORY"/>
    <property type="match status" value="1"/>
</dbReference>
<protein>
    <submittedName>
        <fullName evidence="13">DNA-binding response regulator</fullName>
    </submittedName>
</protein>
<evidence type="ECO:0000256" key="2">
    <source>
        <dbReference type="ARBA" id="ARBA00022553"/>
    </source>
</evidence>
<dbReference type="GO" id="GO:0071555">
    <property type="term" value="P:cell wall organization"/>
    <property type="evidence" value="ECO:0007669"/>
    <property type="project" value="UniProtKB-KW"/>
</dbReference>
<evidence type="ECO:0000313" key="14">
    <source>
        <dbReference type="Proteomes" id="UP000287857"/>
    </source>
</evidence>
<evidence type="ECO:0000256" key="6">
    <source>
        <dbReference type="ARBA" id="ARBA00023159"/>
    </source>
</evidence>
<feature type="modified residue" description="4-aspartylphosphate" evidence="9">
    <location>
        <position position="53"/>
    </location>
</feature>
<dbReference type="GO" id="GO:0005829">
    <property type="term" value="C:cytosol"/>
    <property type="evidence" value="ECO:0007669"/>
    <property type="project" value="TreeGrafter"/>
</dbReference>
<dbReference type="PANTHER" id="PTHR48111:SF2">
    <property type="entry name" value="RESPONSE REGULATOR SAER"/>
    <property type="match status" value="1"/>
</dbReference>
<dbReference type="EMBL" id="NGJS01000013">
    <property type="protein sequence ID" value="RST98107.1"/>
    <property type="molecule type" value="Genomic_DNA"/>
</dbReference>
<dbReference type="Gene3D" id="1.10.10.10">
    <property type="entry name" value="Winged helix-like DNA-binding domain superfamily/Winged helix DNA-binding domain"/>
    <property type="match status" value="1"/>
</dbReference>
<evidence type="ECO:0000259" key="11">
    <source>
        <dbReference type="PROSITE" id="PS50110"/>
    </source>
</evidence>
<dbReference type="SMART" id="SM00448">
    <property type="entry name" value="REC"/>
    <property type="match status" value="1"/>
</dbReference>
<dbReference type="SMART" id="SM00862">
    <property type="entry name" value="Trans_reg_C"/>
    <property type="match status" value="1"/>
</dbReference>
<keyword evidence="3" id="KW-0902">Two-component regulatory system</keyword>
<dbReference type="InterPro" id="IPR001867">
    <property type="entry name" value="OmpR/PhoB-type_DNA-bd"/>
</dbReference>
<evidence type="ECO:0000259" key="12">
    <source>
        <dbReference type="PROSITE" id="PS51755"/>
    </source>
</evidence>
<name>A0A429ZWU5_9ENTE</name>
<dbReference type="SUPFAM" id="SSF52172">
    <property type="entry name" value="CheY-like"/>
    <property type="match status" value="1"/>
</dbReference>
<dbReference type="Proteomes" id="UP000287857">
    <property type="component" value="Unassembled WGS sequence"/>
</dbReference>
<keyword evidence="4" id="KW-0805">Transcription regulation</keyword>
<dbReference type="SUPFAM" id="SSF46894">
    <property type="entry name" value="C-terminal effector domain of the bipartite response regulators"/>
    <property type="match status" value="1"/>
</dbReference>
<keyword evidence="7" id="KW-0804">Transcription</keyword>
<keyword evidence="6" id="KW-0010">Activator</keyword>
<feature type="domain" description="OmpR/PhoB-type" evidence="12">
    <location>
        <begin position="128"/>
        <end position="227"/>
    </location>
</feature>
<reference evidence="13 14" key="1">
    <citation type="submission" date="2017-05" db="EMBL/GenBank/DDBJ databases">
        <title>Vagococcus spp. assemblies.</title>
        <authorList>
            <person name="Gulvik C.A."/>
        </authorList>
    </citation>
    <scope>NUCLEOTIDE SEQUENCE [LARGE SCALE GENOMIC DNA]</scope>
    <source>
        <strain evidence="13 14">SS1995</strain>
    </source>
</reference>
<keyword evidence="14" id="KW-1185">Reference proteome</keyword>
<dbReference type="Gene3D" id="3.40.50.2300">
    <property type="match status" value="1"/>
</dbReference>
<dbReference type="InterPro" id="IPR001789">
    <property type="entry name" value="Sig_transdc_resp-reg_receiver"/>
</dbReference>
<accession>A0A429ZWU5</accession>
<dbReference type="GO" id="GO:0000156">
    <property type="term" value="F:phosphorelay response regulator activity"/>
    <property type="evidence" value="ECO:0007669"/>
    <property type="project" value="TreeGrafter"/>
</dbReference>
<evidence type="ECO:0000256" key="10">
    <source>
        <dbReference type="PROSITE-ProRule" id="PRU01091"/>
    </source>
</evidence>
<evidence type="ECO:0000256" key="4">
    <source>
        <dbReference type="ARBA" id="ARBA00023015"/>
    </source>
</evidence>
<evidence type="ECO:0000256" key="9">
    <source>
        <dbReference type="PROSITE-ProRule" id="PRU00169"/>
    </source>
</evidence>
<evidence type="ECO:0000256" key="8">
    <source>
        <dbReference type="ARBA" id="ARBA00023316"/>
    </source>
</evidence>
<proteinExistence type="predicted"/>
<dbReference type="RefSeq" id="WP_125984365.1">
    <property type="nucleotide sequence ID" value="NZ_NGJS01000013.1"/>
</dbReference>
<dbReference type="PROSITE" id="PS51755">
    <property type="entry name" value="OMPR_PHOB"/>
    <property type="match status" value="1"/>
</dbReference>
<dbReference type="InterPro" id="IPR039420">
    <property type="entry name" value="WalR-like"/>
</dbReference>
<comment type="caution">
    <text evidence="13">The sequence shown here is derived from an EMBL/GenBank/DDBJ whole genome shotgun (WGS) entry which is preliminary data.</text>
</comment>
<dbReference type="Gene3D" id="6.10.250.690">
    <property type="match status" value="1"/>
</dbReference>
<sequence length="227" mass="26322">METTILLVEDDQDIRELITLYLENEGFKVLSIDDGLVAKEAILSQKFDLAILDIMLPKVDGLTLLSLIRKKESYPVIMLTAKGEDIDKITGLNFGADDYITKPFKPLEVIARVKAQLRRFNQYNPRHQNVLYFKELELNIEKHQAMFNNKILDLTPKEFSILKLLLENIGNVVSSENIFKMVWQEKYYSASNNTIMVHIRHLREKMNDIGDKPNYIKTVWGVGYKID</sequence>
<keyword evidence="2 9" id="KW-0597">Phosphoprotein</keyword>
<dbReference type="GO" id="GO:0000976">
    <property type="term" value="F:transcription cis-regulatory region binding"/>
    <property type="evidence" value="ECO:0007669"/>
    <property type="project" value="TreeGrafter"/>
</dbReference>
<feature type="domain" description="Response regulatory" evidence="11">
    <location>
        <begin position="4"/>
        <end position="117"/>
    </location>
</feature>
<dbReference type="Pfam" id="PF00072">
    <property type="entry name" value="Response_reg"/>
    <property type="match status" value="1"/>
</dbReference>
<dbReference type="InterPro" id="IPR011006">
    <property type="entry name" value="CheY-like_superfamily"/>
</dbReference>
<evidence type="ECO:0000256" key="5">
    <source>
        <dbReference type="ARBA" id="ARBA00023125"/>
    </source>
</evidence>
<dbReference type="Pfam" id="PF00486">
    <property type="entry name" value="Trans_reg_C"/>
    <property type="match status" value="1"/>
</dbReference>
<keyword evidence="5 10" id="KW-0238">DNA-binding</keyword>
<dbReference type="CDD" id="cd00383">
    <property type="entry name" value="trans_reg_C"/>
    <property type="match status" value="1"/>
</dbReference>
<organism evidence="13 14">
    <name type="scientific">Vagococcus vulneris</name>
    <dbReference type="NCBI Taxonomy" id="1977869"/>
    <lineage>
        <taxon>Bacteria</taxon>
        <taxon>Bacillati</taxon>
        <taxon>Bacillota</taxon>
        <taxon>Bacilli</taxon>
        <taxon>Lactobacillales</taxon>
        <taxon>Enterococcaceae</taxon>
        <taxon>Vagococcus</taxon>
    </lineage>
</organism>
<dbReference type="InterPro" id="IPR036388">
    <property type="entry name" value="WH-like_DNA-bd_sf"/>
</dbReference>
<dbReference type="FunFam" id="1.10.10.10:FF:000018">
    <property type="entry name" value="DNA-binding response regulator ResD"/>
    <property type="match status" value="1"/>
</dbReference>
<dbReference type="InterPro" id="IPR016032">
    <property type="entry name" value="Sig_transdc_resp-reg_C-effctor"/>
</dbReference>
<evidence type="ECO:0000313" key="13">
    <source>
        <dbReference type="EMBL" id="RST98107.1"/>
    </source>
</evidence>
<keyword evidence="8" id="KW-0961">Cell wall biogenesis/degradation</keyword>
<dbReference type="GO" id="GO:0006355">
    <property type="term" value="P:regulation of DNA-templated transcription"/>
    <property type="evidence" value="ECO:0007669"/>
    <property type="project" value="InterPro"/>
</dbReference>
<dbReference type="AlphaFoldDB" id="A0A429ZWU5"/>
<dbReference type="PANTHER" id="PTHR48111">
    <property type="entry name" value="REGULATOR OF RPOS"/>
    <property type="match status" value="1"/>
</dbReference>